<dbReference type="InterPro" id="IPR051678">
    <property type="entry name" value="AGP_Transferase"/>
</dbReference>
<dbReference type="AlphaFoldDB" id="A0A8H4RUB3"/>
<name>A0A8H4RUB3_9HELO</name>
<reference evidence="2 3" key="1">
    <citation type="submission" date="2020-03" db="EMBL/GenBank/DDBJ databases">
        <title>Draft Genome Sequence of Cudoniella acicularis.</title>
        <authorList>
            <person name="Buettner E."/>
            <person name="Kellner H."/>
        </authorList>
    </citation>
    <scope>NUCLEOTIDE SEQUENCE [LARGE SCALE GENOMIC DNA]</scope>
    <source>
        <strain evidence="2 3">DSM 108380</strain>
    </source>
</reference>
<dbReference type="Pfam" id="PF01636">
    <property type="entry name" value="APH"/>
    <property type="match status" value="1"/>
</dbReference>
<dbReference type="OrthoDB" id="8300194at2759"/>
<dbReference type="PANTHER" id="PTHR21310:SF48">
    <property type="entry name" value="AMINOGLYCOSIDE PHOSPHOTRANSFERASE DOMAIN-CONTAINING PROTEIN"/>
    <property type="match status" value="1"/>
</dbReference>
<sequence length="389" mass="43709">MQSHIGEQDVVLPTGATMLSTKAKRNQAMMELLTAKLKRDPEIDMIVSLRKIHKEVNPPVAKKSKPPPKKMDFCERLVSGPKIAEIVFPLSDAATNLVAGYIDASLIGTKNQLVDALKRMISASTKVWENPLAGAVLRCNEEIAAKVVYGNDDYTEYTSLQYLNAHAPDIPAPKPHGLIKFSDVCIMLMTYIPTTTLESVWPNLTLDNKLSIQNRLQSIFNTLRNLKLPPGRNMGGVSGEGVQDFHMDDHDTQQLNTISAFEDFQFSVNTLSPSPAFTTFLRSFLPPSNNECVFTHGDVRPANIMVEDTDGGYTVSGIIDWEMSGFYPEYMESMQVLHLFDRNVEIDWYHYLPHCISPARHPKRFLVGRIWKMSLGFSAVKEDEYHNTT</sequence>
<protein>
    <recommendedName>
        <fullName evidence="1">Aminoglycoside phosphotransferase domain-containing protein</fullName>
    </recommendedName>
</protein>
<dbReference type="SUPFAM" id="SSF56112">
    <property type="entry name" value="Protein kinase-like (PK-like)"/>
    <property type="match status" value="1"/>
</dbReference>
<proteinExistence type="predicted"/>
<dbReference type="EMBL" id="JAAMPI010000137">
    <property type="protein sequence ID" value="KAF4635170.1"/>
    <property type="molecule type" value="Genomic_DNA"/>
</dbReference>
<dbReference type="PANTHER" id="PTHR21310">
    <property type="entry name" value="AMINOGLYCOSIDE PHOSPHOTRANSFERASE-RELATED-RELATED"/>
    <property type="match status" value="1"/>
</dbReference>
<evidence type="ECO:0000313" key="2">
    <source>
        <dbReference type="EMBL" id="KAF4635170.1"/>
    </source>
</evidence>
<evidence type="ECO:0000259" key="1">
    <source>
        <dbReference type="Pfam" id="PF01636"/>
    </source>
</evidence>
<comment type="caution">
    <text evidence="2">The sequence shown here is derived from an EMBL/GenBank/DDBJ whole genome shotgun (WGS) entry which is preliminary data.</text>
</comment>
<accession>A0A8H4RUB3</accession>
<dbReference type="InterPro" id="IPR011009">
    <property type="entry name" value="Kinase-like_dom_sf"/>
</dbReference>
<keyword evidence="3" id="KW-1185">Reference proteome</keyword>
<dbReference type="InterPro" id="IPR002575">
    <property type="entry name" value="Aminoglycoside_PTrfase"/>
</dbReference>
<organism evidence="2 3">
    <name type="scientific">Cudoniella acicularis</name>
    <dbReference type="NCBI Taxonomy" id="354080"/>
    <lineage>
        <taxon>Eukaryota</taxon>
        <taxon>Fungi</taxon>
        <taxon>Dikarya</taxon>
        <taxon>Ascomycota</taxon>
        <taxon>Pezizomycotina</taxon>
        <taxon>Leotiomycetes</taxon>
        <taxon>Helotiales</taxon>
        <taxon>Tricladiaceae</taxon>
        <taxon>Cudoniella</taxon>
    </lineage>
</organism>
<feature type="domain" description="Aminoglycoside phosphotransferase" evidence="1">
    <location>
        <begin position="156"/>
        <end position="349"/>
    </location>
</feature>
<evidence type="ECO:0000313" key="3">
    <source>
        <dbReference type="Proteomes" id="UP000566819"/>
    </source>
</evidence>
<dbReference type="Proteomes" id="UP000566819">
    <property type="component" value="Unassembled WGS sequence"/>
</dbReference>
<gene>
    <name evidence="2" type="ORF">G7Y89_g2928</name>
</gene>
<dbReference type="Gene3D" id="3.90.1200.10">
    <property type="match status" value="1"/>
</dbReference>